<evidence type="ECO:0000313" key="1">
    <source>
        <dbReference type="EMBL" id="GAI69246.1"/>
    </source>
</evidence>
<comment type="caution">
    <text evidence="1">The sequence shown here is derived from an EMBL/GenBank/DDBJ whole genome shotgun (WGS) entry which is preliminary data.</text>
</comment>
<accession>X1RQH1</accession>
<proteinExistence type="predicted"/>
<name>X1RQH1_9ZZZZ</name>
<gene>
    <name evidence="1" type="ORF">S12H4_06374</name>
</gene>
<dbReference type="AlphaFoldDB" id="X1RQH1"/>
<protein>
    <submittedName>
        <fullName evidence="1">Uncharacterized protein</fullName>
    </submittedName>
</protein>
<sequence length="58" mass="7037">MKDPINEEIHKYRAEHARKFKFDLTAICEDLREQSRNLKVVRLPPKRIVPKKKNRVRP</sequence>
<reference evidence="1" key="1">
    <citation type="journal article" date="2014" name="Front. Microbiol.">
        <title>High frequency of phylogenetically diverse reductive dehalogenase-homologous genes in deep subseafloor sedimentary metagenomes.</title>
        <authorList>
            <person name="Kawai M."/>
            <person name="Futagami T."/>
            <person name="Toyoda A."/>
            <person name="Takaki Y."/>
            <person name="Nishi S."/>
            <person name="Hori S."/>
            <person name="Arai W."/>
            <person name="Tsubouchi T."/>
            <person name="Morono Y."/>
            <person name="Uchiyama I."/>
            <person name="Ito T."/>
            <person name="Fujiyama A."/>
            <person name="Inagaki F."/>
            <person name="Takami H."/>
        </authorList>
    </citation>
    <scope>NUCLEOTIDE SEQUENCE</scope>
    <source>
        <strain evidence="1">Expedition CK06-06</strain>
    </source>
</reference>
<organism evidence="1">
    <name type="scientific">marine sediment metagenome</name>
    <dbReference type="NCBI Taxonomy" id="412755"/>
    <lineage>
        <taxon>unclassified sequences</taxon>
        <taxon>metagenomes</taxon>
        <taxon>ecological metagenomes</taxon>
    </lineage>
</organism>
<dbReference type="EMBL" id="BARW01002231">
    <property type="protein sequence ID" value="GAI69246.1"/>
    <property type="molecule type" value="Genomic_DNA"/>
</dbReference>